<name>A0A1Q5PM60_9ACTO</name>
<accession>A0A1Q5PM60</accession>
<evidence type="ECO:0000256" key="1">
    <source>
        <dbReference type="SAM" id="Phobius"/>
    </source>
</evidence>
<keyword evidence="1" id="KW-0472">Membrane</keyword>
<gene>
    <name evidence="2" type="ORF">BM477_06555</name>
</gene>
<dbReference type="AlphaFoldDB" id="A0A1Q5PM60"/>
<keyword evidence="3" id="KW-1185">Reference proteome</keyword>
<feature type="transmembrane region" description="Helical" evidence="1">
    <location>
        <begin position="16"/>
        <end position="35"/>
    </location>
</feature>
<evidence type="ECO:0000313" key="3">
    <source>
        <dbReference type="Proteomes" id="UP000186465"/>
    </source>
</evidence>
<dbReference type="Proteomes" id="UP000186465">
    <property type="component" value="Unassembled WGS sequence"/>
</dbReference>
<dbReference type="EMBL" id="MPDM01000006">
    <property type="protein sequence ID" value="OKL48136.1"/>
    <property type="molecule type" value="Genomic_DNA"/>
</dbReference>
<keyword evidence="1" id="KW-0812">Transmembrane</keyword>
<organism evidence="2 3">
    <name type="scientific">Boudabousia marimammalium</name>
    <dbReference type="NCBI Taxonomy" id="156892"/>
    <lineage>
        <taxon>Bacteria</taxon>
        <taxon>Bacillati</taxon>
        <taxon>Actinomycetota</taxon>
        <taxon>Actinomycetes</taxon>
        <taxon>Actinomycetales</taxon>
        <taxon>Actinomycetaceae</taxon>
        <taxon>Boudabousia</taxon>
    </lineage>
</organism>
<reference evidence="3" key="1">
    <citation type="submission" date="2016-11" db="EMBL/GenBank/DDBJ databases">
        <title>Actinomyces gypaetusis sp. nov. isolated from Gypaetus barbatus in Qinghai Tibet Plateau China.</title>
        <authorList>
            <person name="Meng X."/>
        </authorList>
    </citation>
    <scope>NUCLEOTIDE SEQUENCE [LARGE SCALE GENOMIC DNA]</scope>
    <source>
        <strain evidence="3">DSM 15383</strain>
    </source>
</reference>
<comment type="caution">
    <text evidence="2">The sequence shown here is derived from an EMBL/GenBank/DDBJ whole genome shotgun (WGS) entry which is preliminary data.</text>
</comment>
<keyword evidence="1" id="KW-1133">Transmembrane helix</keyword>
<sequence length="163" mass="19005">MALAILIFGDPTGRSLFDALALLLVSLTLLAHGIWRRFGVDKDKVWTKFGPWFYREVHFSGITRLEGGIQRFKLYESGTMVNVDYQRFDYSLVYVRLLEELQKRRFGLPGVGVDSPDWDMAAQQWRQTIALRLYKLQKKYYDSHPQSLEYLNSLTETPASYIN</sequence>
<protein>
    <submittedName>
        <fullName evidence="2">Uncharacterized protein</fullName>
    </submittedName>
</protein>
<evidence type="ECO:0000313" key="2">
    <source>
        <dbReference type="EMBL" id="OKL48136.1"/>
    </source>
</evidence>
<proteinExistence type="predicted"/>